<dbReference type="EMBL" id="JAAMCP010000016">
    <property type="protein sequence ID" value="NTF39692.1"/>
    <property type="molecule type" value="Genomic_DNA"/>
</dbReference>
<evidence type="ECO:0000256" key="1">
    <source>
        <dbReference type="SAM" id="MobiDB-lite"/>
    </source>
</evidence>
<dbReference type="AlphaFoldDB" id="A0AAE7RG13"/>
<dbReference type="Proteomes" id="UP000822331">
    <property type="component" value="Unassembled WGS sequence"/>
</dbReference>
<dbReference type="RefSeq" id="WP_065699089.1">
    <property type="nucleotide sequence ID" value="NZ_CP049209.1"/>
</dbReference>
<evidence type="ECO:0000313" key="4">
    <source>
        <dbReference type="Proteomes" id="UP000663912"/>
    </source>
</evidence>
<organism evidence="3 4">
    <name type="scientific">Agrobacterium rubi</name>
    <dbReference type="NCBI Taxonomy" id="28099"/>
    <lineage>
        <taxon>Bacteria</taxon>
        <taxon>Pseudomonadati</taxon>
        <taxon>Pseudomonadota</taxon>
        <taxon>Alphaproteobacteria</taxon>
        <taxon>Hyphomicrobiales</taxon>
        <taxon>Rhizobiaceae</taxon>
        <taxon>Rhizobium/Agrobacterium group</taxon>
        <taxon>Agrobacterium</taxon>
    </lineage>
</organism>
<sequence>MIGGGRYGLGIQPADKLEENSSSNDHAAWSPISSGSFDINDASVFPTSTEAEDIKALADYASKLDANALEGGKQEDGDESPLTLKAESKGERKYEGHLPSGKSTTENKGACRKFSGLIVC</sequence>
<dbReference type="KEGG" id="arui:G6M88_24035"/>
<dbReference type="EMBL" id="CP049209">
    <property type="protein sequence ID" value="QTG03529.1"/>
    <property type="molecule type" value="Genomic_DNA"/>
</dbReference>
<reference evidence="3" key="2">
    <citation type="submission" date="2020-02" db="EMBL/GenBank/DDBJ databases">
        <title>Unexpected conservation and global transmission of agrobacterial virulence plasmids.</title>
        <authorList>
            <person name="Weisberg A.J."/>
            <person name="Davis E.W. II"/>
            <person name="Tabima J.R."/>
            <person name="Belcher M.S."/>
            <person name="Miller M."/>
            <person name="Kuo C.-H."/>
            <person name="Loper J.E."/>
            <person name="Grunwald N.J."/>
            <person name="Putnam M.L."/>
            <person name="Chang J.H."/>
        </authorList>
    </citation>
    <scope>NUCLEOTIDE SEQUENCE</scope>
    <source>
        <strain evidence="3">W2/73</strain>
        <plasmid evidence="3">pW2_73_2</plasmid>
    </source>
</reference>
<proteinExistence type="predicted"/>
<feature type="compositionally biased region" description="Polar residues" evidence="1">
    <location>
        <begin position="20"/>
        <end position="37"/>
    </location>
</feature>
<evidence type="ECO:0000313" key="5">
    <source>
        <dbReference type="Proteomes" id="UP000822331"/>
    </source>
</evidence>
<evidence type="ECO:0000313" key="2">
    <source>
        <dbReference type="EMBL" id="NTF39692.1"/>
    </source>
</evidence>
<feature type="compositionally biased region" description="Basic and acidic residues" evidence="1">
    <location>
        <begin position="86"/>
        <end position="96"/>
    </location>
</feature>
<accession>A0AAE7RG13</accession>
<keyword evidence="3" id="KW-0614">Plasmid</keyword>
<reference evidence="2 5" key="1">
    <citation type="journal article" date="2020" name="Science">
        <title>Unexpected conservation and global transmission of agrobacterial virulence plasmids.</title>
        <authorList>
            <person name="Weisberg A.J."/>
            <person name="Davis E.W. 2nd"/>
            <person name="Tabima J."/>
            <person name="Belcher M.S."/>
            <person name="Miller M."/>
            <person name="Kuo C.H."/>
            <person name="Loper J.E."/>
            <person name="Grunwald N.J."/>
            <person name="Putnam M.L."/>
            <person name="Chang J.H."/>
        </authorList>
    </citation>
    <scope>NUCLEOTIDE SEQUENCE [LARGE SCALE GENOMIC DNA]</scope>
    <source>
        <strain evidence="2 5">A19/93</strain>
    </source>
</reference>
<dbReference type="Proteomes" id="UP000663912">
    <property type="component" value="Plasmid pW2_73_2"/>
</dbReference>
<keyword evidence="5" id="KW-1185">Reference proteome</keyword>
<protein>
    <submittedName>
        <fullName evidence="3">Uncharacterized protein</fullName>
    </submittedName>
</protein>
<geneLocation type="plasmid" evidence="3 4">
    <name>pW2_73_2</name>
</geneLocation>
<feature type="region of interest" description="Disordered" evidence="1">
    <location>
        <begin position="1"/>
        <end position="38"/>
    </location>
</feature>
<gene>
    <name evidence="2" type="ORF">G6L72_23640</name>
    <name evidence="3" type="ORF">G6M88_24035</name>
</gene>
<evidence type="ECO:0000313" key="3">
    <source>
        <dbReference type="EMBL" id="QTG03529.1"/>
    </source>
</evidence>
<feature type="region of interest" description="Disordered" evidence="1">
    <location>
        <begin position="68"/>
        <end position="108"/>
    </location>
</feature>
<name>A0AAE7RG13_9HYPH</name>